<sequence>MEQRGLARKLRGGAQAFDPRPRRRGAEKLAELYDFQARSILTVADKCLLAYETAQPSTHKHGFNSIVGGSSAQSLSLLALRPPMRRQEYLTGITICSTVSLSTFQNVPTQRPIRGNTFEAPIFLRPPSPFQIGPQSHRNFPYILIARFYVNQYWSGLAAYAGLCDLDPHG</sequence>
<evidence type="ECO:0000313" key="2">
    <source>
        <dbReference type="EMBL" id="KAL2786415.1"/>
    </source>
</evidence>
<reference evidence="2 3" key="1">
    <citation type="submission" date="2024-07" db="EMBL/GenBank/DDBJ databases">
        <title>Section-level genome sequencing and comparative genomics of Aspergillus sections Usti and Cavernicolus.</title>
        <authorList>
            <consortium name="Lawrence Berkeley National Laboratory"/>
            <person name="Nybo J.L."/>
            <person name="Vesth T.C."/>
            <person name="Theobald S."/>
            <person name="Frisvad J.C."/>
            <person name="Larsen T.O."/>
            <person name="Kjaerboelling I."/>
            <person name="Rothschild-Mancinelli K."/>
            <person name="Lyhne E.K."/>
            <person name="Kogle M.E."/>
            <person name="Barry K."/>
            <person name="Clum A."/>
            <person name="Na H."/>
            <person name="Ledsgaard L."/>
            <person name="Lin J."/>
            <person name="Lipzen A."/>
            <person name="Kuo A."/>
            <person name="Riley R."/>
            <person name="Mondo S."/>
            <person name="Labutti K."/>
            <person name="Haridas S."/>
            <person name="Pangalinan J."/>
            <person name="Salamov A.A."/>
            <person name="Simmons B.A."/>
            <person name="Magnuson J.K."/>
            <person name="Chen J."/>
            <person name="Drula E."/>
            <person name="Henrissat B."/>
            <person name="Wiebenga A."/>
            <person name="Lubbers R.J."/>
            <person name="Gomes A.C."/>
            <person name="Makela M.R."/>
            <person name="Stajich J."/>
            <person name="Grigoriev I.V."/>
            <person name="Mortensen U.H."/>
            <person name="De Vries R.P."/>
            <person name="Baker S.E."/>
            <person name="Andersen M.R."/>
        </authorList>
    </citation>
    <scope>NUCLEOTIDE SEQUENCE [LARGE SCALE GENOMIC DNA]</scope>
    <source>
        <strain evidence="2 3">CBS 209.92</strain>
    </source>
</reference>
<keyword evidence="3" id="KW-1185">Reference proteome</keyword>
<accession>A0ABR4FT50</accession>
<organism evidence="2 3">
    <name type="scientific">Aspergillus keveii</name>
    <dbReference type="NCBI Taxonomy" id="714993"/>
    <lineage>
        <taxon>Eukaryota</taxon>
        <taxon>Fungi</taxon>
        <taxon>Dikarya</taxon>
        <taxon>Ascomycota</taxon>
        <taxon>Pezizomycotina</taxon>
        <taxon>Eurotiomycetes</taxon>
        <taxon>Eurotiomycetidae</taxon>
        <taxon>Eurotiales</taxon>
        <taxon>Aspergillaceae</taxon>
        <taxon>Aspergillus</taxon>
        <taxon>Aspergillus subgen. Nidulantes</taxon>
    </lineage>
</organism>
<comment type="caution">
    <text evidence="2">The sequence shown here is derived from an EMBL/GenBank/DDBJ whole genome shotgun (WGS) entry which is preliminary data.</text>
</comment>
<gene>
    <name evidence="2" type="ORF">BJX66DRAFT_31303</name>
</gene>
<evidence type="ECO:0000256" key="1">
    <source>
        <dbReference type="SAM" id="MobiDB-lite"/>
    </source>
</evidence>
<evidence type="ECO:0000313" key="3">
    <source>
        <dbReference type="Proteomes" id="UP001610563"/>
    </source>
</evidence>
<proteinExistence type="predicted"/>
<dbReference type="Proteomes" id="UP001610563">
    <property type="component" value="Unassembled WGS sequence"/>
</dbReference>
<name>A0ABR4FT50_9EURO</name>
<feature type="region of interest" description="Disordered" evidence="1">
    <location>
        <begin position="1"/>
        <end position="21"/>
    </location>
</feature>
<protein>
    <submittedName>
        <fullName evidence="2">Uncharacterized protein</fullName>
    </submittedName>
</protein>
<feature type="compositionally biased region" description="Basic residues" evidence="1">
    <location>
        <begin position="1"/>
        <end position="11"/>
    </location>
</feature>
<dbReference type="EMBL" id="JBFTWV010000118">
    <property type="protein sequence ID" value="KAL2786415.1"/>
    <property type="molecule type" value="Genomic_DNA"/>
</dbReference>